<feature type="compositionally biased region" description="Polar residues" evidence="1">
    <location>
        <begin position="88"/>
        <end position="98"/>
    </location>
</feature>
<evidence type="ECO:0000313" key="3">
    <source>
        <dbReference type="Proteomes" id="UP000011976"/>
    </source>
</evidence>
<dbReference type="Proteomes" id="UP000011976">
    <property type="component" value="Unassembled WGS sequence"/>
</dbReference>
<name>M9LVF3_PSEA3</name>
<gene>
    <name evidence="2" type="ORF">PANT_9c00277</name>
</gene>
<feature type="compositionally biased region" description="Polar residues" evidence="1">
    <location>
        <begin position="106"/>
        <end position="124"/>
    </location>
</feature>
<sequence>MTPLLVMMTKGNGVDGNDGEILLDVLVTVVLEDEEAIYDDAGDACSRPTPSPPSFLEAIPLPDNEPQLRRVKVSRLTTLQLTSSSTTPATRSWNQIAASASPPPSCNGSSAAEPSPKTQATAADSSTFALTKSFAISANRSALGTSRTLLPFLKSLRYGNGSPTWRRHFTSQANPFFRLNPRAHRIPSDLSSSIVFTFFSNLFGAGAPPADVETSRGPLLRSSSTSLAAATKTLLDQPFAPAEFESVLQKAAKSCSAAGPNGLQYAF</sequence>
<evidence type="ECO:0000313" key="2">
    <source>
        <dbReference type="EMBL" id="GAC73739.1"/>
    </source>
</evidence>
<evidence type="ECO:0000256" key="1">
    <source>
        <dbReference type="SAM" id="MobiDB-lite"/>
    </source>
</evidence>
<feature type="region of interest" description="Disordered" evidence="1">
    <location>
        <begin position="82"/>
        <end position="124"/>
    </location>
</feature>
<organism evidence="2 3">
    <name type="scientific">Pseudozyma antarctica (strain T-34)</name>
    <name type="common">Yeast</name>
    <name type="synonym">Candida antarctica</name>
    <dbReference type="NCBI Taxonomy" id="1151754"/>
    <lineage>
        <taxon>Eukaryota</taxon>
        <taxon>Fungi</taxon>
        <taxon>Dikarya</taxon>
        <taxon>Basidiomycota</taxon>
        <taxon>Ustilaginomycotina</taxon>
        <taxon>Ustilaginomycetes</taxon>
        <taxon>Ustilaginales</taxon>
        <taxon>Ustilaginaceae</taxon>
        <taxon>Moesziomyces</taxon>
    </lineage>
</organism>
<dbReference type="AlphaFoldDB" id="M9LVF3"/>
<dbReference type="EMBL" id="DF196775">
    <property type="protein sequence ID" value="GAC73739.1"/>
    <property type="molecule type" value="Genomic_DNA"/>
</dbReference>
<accession>M9LVF3</accession>
<reference evidence="3" key="1">
    <citation type="journal article" date="2013" name="Genome Announc.">
        <title>Genome sequence of the basidiomycetous yeast Pseudozyma antarctica T-34, a producer of the glycolipid biosurfactants mannosylerythritol lipids.</title>
        <authorList>
            <person name="Morita T."/>
            <person name="Koike H."/>
            <person name="Koyama Y."/>
            <person name="Hagiwara H."/>
            <person name="Ito E."/>
            <person name="Fukuoka T."/>
            <person name="Imura T."/>
            <person name="Machida M."/>
            <person name="Kitamoto D."/>
        </authorList>
    </citation>
    <scope>NUCLEOTIDE SEQUENCE [LARGE SCALE GENOMIC DNA]</scope>
    <source>
        <strain evidence="3">T-34</strain>
    </source>
</reference>
<proteinExistence type="predicted"/>
<protein>
    <submittedName>
        <fullName evidence="2">Uncharacterized protein</fullName>
    </submittedName>
</protein>